<organism evidence="1 2">
    <name type="scientific">Gloeobacter morelensis MG652769</name>
    <dbReference type="NCBI Taxonomy" id="2781736"/>
    <lineage>
        <taxon>Bacteria</taxon>
        <taxon>Bacillati</taxon>
        <taxon>Cyanobacteriota</taxon>
        <taxon>Cyanophyceae</taxon>
        <taxon>Gloeobacterales</taxon>
        <taxon>Gloeobacteraceae</taxon>
        <taxon>Gloeobacter</taxon>
        <taxon>Gloeobacter morelensis</taxon>
    </lineage>
</organism>
<name>A0ABY3PLF9_9CYAN</name>
<reference evidence="1 2" key="1">
    <citation type="journal article" date="2021" name="Genome Biol. Evol.">
        <title>Complete Genome Sequencing of a Novel Gloeobacter Species from a Waterfall Cave in Mexico.</title>
        <authorList>
            <person name="Saw J.H."/>
            <person name="Cardona T."/>
            <person name="Montejano G."/>
        </authorList>
    </citation>
    <scope>NUCLEOTIDE SEQUENCE [LARGE SCALE GENOMIC DNA]</scope>
    <source>
        <strain evidence="1">MG652769</strain>
    </source>
</reference>
<protein>
    <submittedName>
        <fullName evidence="1">Uncharacterized protein</fullName>
    </submittedName>
</protein>
<proteinExistence type="predicted"/>
<dbReference type="Proteomes" id="UP001054846">
    <property type="component" value="Chromosome"/>
</dbReference>
<dbReference type="EMBL" id="CP063845">
    <property type="protein sequence ID" value="UFP94513.1"/>
    <property type="molecule type" value="Genomic_DNA"/>
</dbReference>
<evidence type="ECO:0000313" key="2">
    <source>
        <dbReference type="Proteomes" id="UP001054846"/>
    </source>
</evidence>
<gene>
    <name evidence="1" type="ORF">ISF26_22695</name>
</gene>
<keyword evidence="2" id="KW-1185">Reference proteome</keyword>
<evidence type="ECO:0000313" key="1">
    <source>
        <dbReference type="EMBL" id="UFP94513.1"/>
    </source>
</evidence>
<sequence length="291" mass="31767">MSHLPMNMSIAIQPVAQRTPGRLHLAIRGLEADPAWDTRLESRLGELPGLHAICASIASGSLLLRYDPRCWNTESLVEAIGRAIGRPWRFEAPAGGPGTAGGRLAIVAEATPVIRQICSGDTCVDLSRSRPMPSRHATPHPFEVDPLCCTLRIGALCYPDARPDAIALAFAAAARRSGLPVDAWLQQYQPIGAPVSGPFLTCFRRRGSQVLALARGRMAPVLDRCAFIQDRQGCHPLDAALRHRLEGEERRLSHLVAFAYRPLLFQQSPQTPVDDWIFAGFATLDWSGSQN</sequence>
<accession>A0ABY3PLF9</accession>
<dbReference type="SUPFAM" id="SSF81660">
    <property type="entry name" value="Metal cation-transporting ATPase, ATP-binding domain N"/>
    <property type="match status" value="1"/>
</dbReference>
<dbReference type="InterPro" id="IPR023299">
    <property type="entry name" value="ATPase_P-typ_cyto_dom_N"/>
</dbReference>